<sequence>MCSGGTVDIQLREACCVGNIPVTAYTSRRIYQSQRIPVAKPYFAGPFRSQSESEMASNLISNSHHVDLDFVFRMDDAALVQMFESLIATGLKEFLGCPAVFYEAALTEFFTNGSVREDGMVCFKDMVTPATRQAKGFAIQISVLLKNISGLDLGESRAFPISRVLTAKIVHRYVHINEKIGMEDTAASPRVKKTPVKKAVSQKRPAVGVEEAPVVKKKRTTKGKPVVIAQEAVPLQIVEATVDAPVEQPHVLKRKSQRRKRRLVLSADDEPVDTPTDQPDAAVETTVDEQPDVEVESIVEKQPAVAVAPATGVQEPVDENVEKVVVPVVEATTDDPNTIIEQVLDQLDKIAATASDTDDDMDFDMGNQPLPEVREPDVVFGKDGTLGVEQTLEIVDEAGPVTKAVSSKQVAEEHMSIDDLLLQISDDMLLPSVTAAEITKIRLGESINIRELRDKVMQDVIEFFHSFSLNKLFDLDALRDLKAKEKLMLDWAEIDFLETAVKRRMYILAKYREMLLRKFLESHRKYYTPGQPWTATASQIIDLLSDAHSKSLEDLLEEQQKHKIEMAQPSSSLSVLDPSAGSGAVLAQFYSMAKSTCWVRPMLLGDGIWTPL</sequence>
<name>A0A2Z7AQ32_9LAMI</name>
<dbReference type="EMBL" id="KV014891">
    <property type="protein sequence ID" value="KZV21437.1"/>
    <property type="molecule type" value="Genomic_DNA"/>
</dbReference>
<feature type="compositionally biased region" description="Basic residues" evidence="1">
    <location>
        <begin position="253"/>
        <end position="263"/>
    </location>
</feature>
<evidence type="ECO:0000313" key="3">
    <source>
        <dbReference type="Proteomes" id="UP000250235"/>
    </source>
</evidence>
<gene>
    <name evidence="2" type="ORF">F511_22618</name>
</gene>
<proteinExistence type="predicted"/>
<evidence type="ECO:0000256" key="1">
    <source>
        <dbReference type="SAM" id="MobiDB-lite"/>
    </source>
</evidence>
<evidence type="ECO:0000313" key="2">
    <source>
        <dbReference type="EMBL" id="KZV21437.1"/>
    </source>
</evidence>
<keyword evidence="3" id="KW-1185">Reference proteome</keyword>
<dbReference type="AlphaFoldDB" id="A0A2Z7AQ32"/>
<protein>
    <submittedName>
        <fullName evidence="2">Uncharacterized protein</fullName>
    </submittedName>
</protein>
<dbReference type="Proteomes" id="UP000250235">
    <property type="component" value="Unassembled WGS sequence"/>
</dbReference>
<reference evidence="2 3" key="1">
    <citation type="journal article" date="2015" name="Proc. Natl. Acad. Sci. U.S.A.">
        <title>The resurrection genome of Boea hygrometrica: A blueprint for survival of dehydration.</title>
        <authorList>
            <person name="Xiao L."/>
            <person name="Yang G."/>
            <person name="Zhang L."/>
            <person name="Yang X."/>
            <person name="Zhao S."/>
            <person name="Ji Z."/>
            <person name="Zhou Q."/>
            <person name="Hu M."/>
            <person name="Wang Y."/>
            <person name="Chen M."/>
            <person name="Xu Y."/>
            <person name="Jin H."/>
            <person name="Xiao X."/>
            <person name="Hu G."/>
            <person name="Bao F."/>
            <person name="Hu Y."/>
            <person name="Wan P."/>
            <person name="Li L."/>
            <person name="Deng X."/>
            <person name="Kuang T."/>
            <person name="Xiang C."/>
            <person name="Zhu J.K."/>
            <person name="Oliver M.J."/>
            <person name="He Y."/>
        </authorList>
    </citation>
    <scope>NUCLEOTIDE SEQUENCE [LARGE SCALE GENOMIC DNA]</scope>
    <source>
        <strain evidence="3">cv. XS01</strain>
    </source>
</reference>
<organism evidence="2 3">
    <name type="scientific">Dorcoceras hygrometricum</name>
    <dbReference type="NCBI Taxonomy" id="472368"/>
    <lineage>
        <taxon>Eukaryota</taxon>
        <taxon>Viridiplantae</taxon>
        <taxon>Streptophyta</taxon>
        <taxon>Embryophyta</taxon>
        <taxon>Tracheophyta</taxon>
        <taxon>Spermatophyta</taxon>
        <taxon>Magnoliopsida</taxon>
        <taxon>eudicotyledons</taxon>
        <taxon>Gunneridae</taxon>
        <taxon>Pentapetalae</taxon>
        <taxon>asterids</taxon>
        <taxon>lamiids</taxon>
        <taxon>Lamiales</taxon>
        <taxon>Gesneriaceae</taxon>
        <taxon>Didymocarpoideae</taxon>
        <taxon>Trichosporeae</taxon>
        <taxon>Loxocarpinae</taxon>
        <taxon>Dorcoceras</taxon>
    </lineage>
</organism>
<accession>A0A2Z7AQ32</accession>
<feature type="region of interest" description="Disordered" evidence="1">
    <location>
        <begin position="253"/>
        <end position="281"/>
    </location>
</feature>